<organism evidence="5 6">
    <name type="scientific">Cynara cardunculus var. scolymus</name>
    <name type="common">Globe artichoke</name>
    <name type="synonym">Cynara scolymus</name>
    <dbReference type="NCBI Taxonomy" id="59895"/>
    <lineage>
        <taxon>Eukaryota</taxon>
        <taxon>Viridiplantae</taxon>
        <taxon>Streptophyta</taxon>
        <taxon>Embryophyta</taxon>
        <taxon>Tracheophyta</taxon>
        <taxon>Spermatophyta</taxon>
        <taxon>Magnoliopsida</taxon>
        <taxon>eudicotyledons</taxon>
        <taxon>Gunneridae</taxon>
        <taxon>Pentapetalae</taxon>
        <taxon>asterids</taxon>
        <taxon>campanulids</taxon>
        <taxon>Asterales</taxon>
        <taxon>Asteraceae</taxon>
        <taxon>Carduoideae</taxon>
        <taxon>Cardueae</taxon>
        <taxon>Carduinae</taxon>
        <taxon>Cynara</taxon>
    </lineage>
</organism>
<evidence type="ECO:0000256" key="2">
    <source>
        <dbReference type="ARBA" id="ARBA00023054"/>
    </source>
</evidence>
<feature type="compositionally biased region" description="Low complexity" evidence="4">
    <location>
        <begin position="19"/>
        <end position="29"/>
    </location>
</feature>
<sequence>MDRRSWLWRRKSSEKSPGETESSGGSVSSHSERFSDDQAELPPEELDGGINALSEKLSTALLNISIKEDMLKQHSKVAEEAVEGWEKAENEVLALRQQSEVLTLRNSTLEDRVCQLDGALKECLRQLRQTREERDEKVDEAIEKKTSEWQITKTELEKQLADLRSQLQSAKKTEASLTSIETAEKENSALKLELASMAEELEIRFIERELSNQAAEQASKLHLESIKKAAKFEAECRRLNAALRKALVANDQRSFTDSQSIVESDDFKFESNQTTPTMDINLMDDFLEMERLAALPSDPRDSEPMIDRRSEIEEMLKRVEMEKTNLEVALNEREIELNTSKNQLKDVEAKLVKMEDLLIAANDARDTAEKELESAKATGKALHERAKRSKTEVVELKSQLDIICNERREAESRLEDAYTKKSEAESRVRTLESKLESLVPKVASLETKVEKERALSGRMGAKCRELEDEISRLQLENQYPKADIRKAEMRVKQDTELALAGSKYADCQKTIASLSRQLKTLATLEDFLIDTNEFNRRI</sequence>
<keyword evidence="2 3" id="KW-0175">Coiled coil</keyword>
<evidence type="ECO:0000256" key="1">
    <source>
        <dbReference type="ARBA" id="ARBA00005921"/>
    </source>
</evidence>
<feature type="coiled-coil region" evidence="3">
    <location>
        <begin position="120"/>
        <end position="200"/>
    </location>
</feature>
<evidence type="ECO:0008006" key="7">
    <source>
        <dbReference type="Google" id="ProtNLM"/>
    </source>
</evidence>
<dbReference type="STRING" id="59895.A0A118JT59"/>
<dbReference type="PANTHER" id="PTHR31580">
    <property type="entry name" value="FILAMENT-LIKE PLANT PROTEIN 4"/>
    <property type="match status" value="1"/>
</dbReference>
<reference evidence="5 6" key="1">
    <citation type="journal article" date="2016" name="Sci. Rep.">
        <title>The genome sequence of the outbreeding globe artichoke constructed de novo incorporating a phase-aware low-pass sequencing strategy of F1 progeny.</title>
        <authorList>
            <person name="Scaglione D."/>
            <person name="Reyes-Chin-Wo S."/>
            <person name="Acquadro A."/>
            <person name="Froenicke L."/>
            <person name="Portis E."/>
            <person name="Beitel C."/>
            <person name="Tirone M."/>
            <person name="Mauro R."/>
            <person name="Lo Monaco A."/>
            <person name="Mauromicale G."/>
            <person name="Faccioli P."/>
            <person name="Cattivelli L."/>
            <person name="Rieseberg L."/>
            <person name="Michelmore R."/>
            <person name="Lanteri S."/>
        </authorList>
    </citation>
    <scope>NUCLEOTIDE SEQUENCE [LARGE SCALE GENOMIC DNA]</scope>
    <source>
        <strain evidence="5">2C</strain>
    </source>
</reference>
<keyword evidence="6" id="KW-1185">Reference proteome</keyword>
<comment type="similarity">
    <text evidence="1">Belongs to the FPP family.</text>
</comment>
<dbReference type="PANTHER" id="PTHR31580:SF39">
    <property type="entry name" value="FILAMENT-LIKE PLANT PROTEIN-RELATED"/>
    <property type="match status" value="1"/>
</dbReference>
<evidence type="ECO:0000313" key="5">
    <source>
        <dbReference type="EMBL" id="KVH89681.1"/>
    </source>
</evidence>
<evidence type="ECO:0000256" key="4">
    <source>
        <dbReference type="SAM" id="MobiDB-lite"/>
    </source>
</evidence>
<dbReference type="Pfam" id="PF05911">
    <property type="entry name" value="FPP"/>
    <property type="match status" value="2"/>
</dbReference>
<gene>
    <name evidence="5" type="ORF">Ccrd_008323</name>
</gene>
<accession>A0A118JT59</accession>
<dbReference type="EMBL" id="LEKV01005176">
    <property type="protein sequence ID" value="KVH89681.1"/>
    <property type="molecule type" value="Genomic_DNA"/>
</dbReference>
<feature type="region of interest" description="Disordered" evidence="4">
    <location>
        <begin position="1"/>
        <end position="50"/>
    </location>
</feature>
<dbReference type="InterPro" id="IPR008587">
    <property type="entry name" value="FPP_plant"/>
</dbReference>
<feature type="compositionally biased region" description="Acidic residues" evidence="4">
    <location>
        <begin position="37"/>
        <end position="47"/>
    </location>
</feature>
<feature type="coiled-coil region" evidence="3">
    <location>
        <begin position="309"/>
        <end position="434"/>
    </location>
</feature>
<name>A0A118JT59_CYNCS</name>
<feature type="compositionally biased region" description="Basic and acidic residues" evidence="4">
    <location>
        <begin position="1"/>
        <end position="18"/>
    </location>
</feature>
<dbReference type="SUPFAM" id="SSF57997">
    <property type="entry name" value="Tropomyosin"/>
    <property type="match status" value="1"/>
</dbReference>
<dbReference type="Gramene" id="KVH89681">
    <property type="protein sequence ID" value="KVH89681"/>
    <property type="gene ID" value="Ccrd_008323"/>
</dbReference>
<evidence type="ECO:0000313" key="6">
    <source>
        <dbReference type="Proteomes" id="UP000243975"/>
    </source>
</evidence>
<protein>
    <recommendedName>
        <fullName evidence="7">Filament-like plant protein</fullName>
    </recommendedName>
</protein>
<comment type="caution">
    <text evidence="5">The sequence shown here is derived from an EMBL/GenBank/DDBJ whole genome shotgun (WGS) entry which is preliminary data.</text>
</comment>
<dbReference type="Proteomes" id="UP000243975">
    <property type="component" value="Unassembled WGS sequence"/>
</dbReference>
<dbReference type="AlphaFoldDB" id="A0A118JT59"/>
<proteinExistence type="inferred from homology"/>
<evidence type="ECO:0000256" key="3">
    <source>
        <dbReference type="SAM" id="Coils"/>
    </source>
</evidence>
<dbReference type="OMA" id="PMESTCE"/>